<evidence type="ECO:0000313" key="1">
    <source>
        <dbReference type="EMBL" id="ORX86281.1"/>
    </source>
</evidence>
<gene>
    <name evidence="1" type="ORF">BCR32DRAFT_241135</name>
</gene>
<sequence>MSYIKKLYIDGKFSELFYYMNGMLKKEGNELKFRKFVIFGLNFFIMNAATEASITPVPKYLIKSKEINEASVAQEIQKDQESLIYPVSDNAQFILEPLTEEMFIKNLIKQAPKHEPKIIGIIEFQSNENTLWETIDGEKIKVGEINKDEDELDHLTIENENSSIRHLLISPTLIFDHVPDMNIVCSEKKRKRINPSQKAKTFKQCLNSSVCSVNNQSSSLIPKHKGFIGLNYYDHSSRIYINNYHFKLSFKNNISNAFTPESSLNEIISNVAILNNNKINNDSYSDSNFSNVDVSSNKSSNNMNGNDNLYHSNTICTVVNPPYPLTPKNINGYPSQSIVKSINSNVFPFEHSPNKFFINSIIPSNNIVMNDESNSNLSNIIIPSNNIVLNDESNSNLSNMIIPSNNIVLNDESNSNLSNMVIPSNNIVINDESNSNLSNMVIPSNNIVINDESNSNLSNMVIPSNNIVMNDESNSNLSNLIIPNNNIVMNDESNSNLSNIIIPSNNNIVMNDESNSKLSNMIIPSNNNIVMNDESNSNLSNMIIPSNNNNMNSEYYSTDLEEADNSFIEITVKCNAGQNIGLDKSNLIISSEKTYTFLGGLEDLEKASKVSGCLIFQTLINKDPDFLL</sequence>
<comment type="caution">
    <text evidence="1">The sequence shown here is derived from an EMBL/GenBank/DDBJ whole genome shotgun (WGS) entry which is preliminary data.</text>
</comment>
<reference evidence="1 2" key="2">
    <citation type="submission" date="2016-08" db="EMBL/GenBank/DDBJ databases">
        <title>Pervasive Adenine N6-methylation of Active Genes in Fungi.</title>
        <authorList>
            <consortium name="DOE Joint Genome Institute"/>
            <person name="Mondo S.J."/>
            <person name="Dannebaum R.O."/>
            <person name="Kuo R.C."/>
            <person name="Labutti K."/>
            <person name="Haridas S."/>
            <person name="Kuo A."/>
            <person name="Salamov A."/>
            <person name="Ahrendt S.R."/>
            <person name="Lipzen A."/>
            <person name="Sullivan W."/>
            <person name="Andreopoulos W.B."/>
            <person name="Clum A."/>
            <person name="Lindquist E."/>
            <person name="Daum C."/>
            <person name="Ramamoorthy G.K."/>
            <person name="Gryganskyi A."/>
            <person name="Culley D."/>
            <person name="Magnuson J.K."/>
            <person name="James T.Y."/>
            <person name="O'Malley M.A."/>
            <person name="Stajich J.E."/>
            <person name="Spatafora J.W."/>
            <person name="Visel A."/>
            <person name="Grigoriev I.V."/>
        </authorList>
    </citation>
    <scope>NUCLEOTIDE SEQUENCE [LARGE SCALE GENOMIC DNA]</scope>
    <source>
        <strain evidence="1 2">S4</strain>
    </source>
</reference>
<name>A0A1Y1XKJ5_9FUNG</name>
<dbReference type="EMBL" id="MCFG01000023">
    <property type="protein sequence ID" value="ORX86281.1"/>
    <property type="molecule type" value="Genomic_DNA"/>
</dbReference>
<proteinExistence type="predicted"/>
<accession>A0A1Y1XKJ5</accession>
<dbReference type="Proteomes" id="UP000193944">
    <property type="component" value="Unassembled WGS sequence"/>
</dbReference>
<reference evidence="1 2" key="1">
    <citation type="submission" date="2016-08" db="EMBL/GenBank/DDBJ databases">
        <title>A Parts List for Fungal Cellulosomes Revealed by Comparative Genomics.</title>
        <authorList>
            <consortium name="DOE Joint Genome Institute"/>
            <person name="Haitjema C.H."/>
            <person name="Gilmore S.P."/>
            <person name="Henske J.K."/>
            <person name="Solomon K.V."/>
            <person name="De Groot R."/>
            <person name="Kuo A."/>
            <person name="Mondo S.J."/>
            <person name="Salamov A.A."/>
            <person name="Labutti K."/>
            <person name="Zhao Z."/>
            <person name="Chiniquy J."/>
            <person name="Barry K."/>
            <person name="Brewer H.M."/>
            <person name="Purvine S.O."/>
            <person name="Wright A.T."/>
            <person name="Boxma B."/>
            <person name="Van Alen T."/>
            <person name="Hackstein J.H."/>
            <person name="Baker S.E."/>
            <person name="Grigoriev I.V."/>
            <person name="O'Malley M.A."/>
        </authorList>
    </citation>
    <scope>NUCLEOTIDE SEQUENCE [LARGE SCALE GENOMIC DNA]</scope>
    <source>
        <strain evidence="1 2">S4</strain>
    </source>
</reference>
<organism evidence="1 2">
    <name type="scientific">Anaeromyces robustus</name>
    <dbReference type="NCBI Taxonomy" id="1754192"/>
    <lineage>
        <taxon>Eukaryota</taxon>
        <taxon>Fungi</taxon>
        <taxon>Fungi incertae sedis</taxon>
        <taxon>Chytridiomycota</taxon>
        <taxon>Chytridiomycota incertae sedis</taxon>
        <taxon>Neocallimastigomycetes</taxon>
        <taxon>Neocallimastigales</taxon>
        <taxon>Neocallimastigaceae</taxon>
        <taxon>Anaeromyces</taxon>
    </lineage>
</organism>
<keyword evidence="2" id="KW-1185">Reference proteome</keyword>
<evidence type="ECO:0000313" key="2">
    <source>
        <dbReference type="Proteomes" id="UP000193944"/>
    </source>
</evidence>
<protein>
    <submittedName>
        <fullName evidence="1">Uncharacterized protein</fullName>
    </submittedName>
</protein>
<dbReference type="AlphaFoldDB" id="A0A1Y1XKJ5"/>